<gene>
    <name evidence="3" type="ORF">PMEA_00011037</name>
</gene>
<dbReference type="EMBL" id="CALNXJ010000002">
    <property type="protein sequence ID" value="CAH3033270.1"/>
    <property type="molecule type" value="Genomic_DNA"/>
</dbReference>
<dbReference type="AlphaFoldDB" id="A0AAU9VQD8"/>
<proteinExistence type="predicted"/>
<protein>
    <submittedName>
        <fullName evidence="3">Uncharacterized protein</fullName>
    </submittedName>
</protein>
<evidence type="ECO:0000313" key="4">
    <source>
        <dbReference type="Proteomes" id="UP001159428"/>
    </source>
</evidence>
<name>A0AAU9VQD8_9CNID</name>
<evidence type="ECO:0000256" key="1">
    <source>
        <dbReference type="SAM" id="Coils"/>
    </source>
</evidence>
<accession>A0AAU9VQD8</accession>
<comment type="caution">
    <text evidence="3">The sequence shown here is derived from an EMBL/GenBank/DDBJ whole genome shotgun (WGS) entry which is preliminary data.</text>
</comment>
<sequence length="487" mass="55673">MSTSWINYVYKQFTGEEDNERATNSLDVLSKANIWFTDLPTNSLGPIEESFGARKMTKKVAFITTLEREKELLKRNSALENQLKESRDKMDDLRIQYEKENESLQTEIKDLKDTLLRREKCHTRQKDLFKKMAANAQSEVDKARAVISNLSEGMKACEATLSASKETISEKDQKIQRLTSQLNKYEDLLKKLTVDTRNYHKSLQKAADDVDKISERLEVSLGIQTELLTKNTCPENQIAEMEETKLLRKNRCLEEKVVIMEETMTNAEAKVKESSEVYSKFVEKISFLQDEDKKMQLDLQERRNKERLNDKMGMMNQLKENLKTKRTDVTVEILAGVYDDLQPTELNVKSGDCFLPEQKSTVLIKETETPNGDEANVKKTLKVKENREPRPSMLSSAARVSTSGTLVQDTCLRKRHKSDQCKGFSCESKTADPLSTPTAGGPIRHHQSPIPPIFARLSTSEVGRAKKDDDWLVRKQGNFLPFSQKGK</sequence>
<feature type="coiled-coil region" evidence="1">
    <location>
        <begin position="69"/>
        <end position="114"/>
    </location>
</feature>
<dbReference type="Proteomes" id="UP001159428">
    <property type="component" value="Unassembled WGS sequence"/>
</dbReference>
<feature type="coiled-coil region" evidence="1">
    <location>
        <begin position="161"/>
        <end position="195"/>
    </location>
</feature>
<keyword evidence="4" id="KW-1185">Reference proteome</keyword>
<feature type="coiled-coil region" evidence="1">
    <location>
        <begin position="236"/>
        <end position="270"/>
    </location>
</feature>
<keyword evidence="1" id="KW-0175">Coiled coil</keyword>
<evidence type="ECO:0000313" key="3">
    <source>
        <dbReference type="EMBL" id="CAH3033270.1"/>
    </source>
</evidence>
<evidence type="ECO:0000256" key="2">
    <source>
        <dbReference type="SAM" id="MobiDB-lite"/>
    </source>
</evidence>
<organism evidence="3 4">
    <name type="scientific">Pocillopora meandrina</name>
    <dbReference type="NCBI Taxonomy" id="46732"/>
    <lineage>
        <taxon>Eukaryota</taxon>
        <taxon>Metazoa</taxon>
        <taxon>Cnidaria</taxon>
        <taxon>Anthozoa</taxon>
        <taxon>Hexacorallia</taxon>
        <taxon>Scleractinia</taxon>
        <taxon>Astrocoeniina</taxon>
        <taxon>Pocilloporidae</taxon>
        <taxon>Pocillopora</taxon>
    </lineage>
</organism>
<reference evidence="3 4" key="1">
    <citation type="submission" date="2022-05" db="EMBL/GenBank/DDBJ databases">
        <authorList>
            <consortium name="Genoscope - CEA"/>
            <person name="William W."/>
        </authorList>
    </citation>
    <scope>NUCLEOTIDE SEQUENCE [LARGE SCALE GENOMIC DNA]</scope>
</reference>
<feature type="region of interest" description="Disordered" evidence="2">
    <location>
        <begin position="423"/>
        <end position="452"/>
    </location>
</feature>